<dbReference type="Proteomes" id="UP000886014">
    <property type="component" value="Unassembled WGS sequence"/>
</dbReference>
<comment type="caution">
    <text evidence="1">The sequence shown here is derived from an EMBL/GenBank/DDBJ whole genome shotgun (WGS) entry which is preliminary data.</text>
</comment>
<dbReference type="EMBL" id="DRTV01000085">
    <property type="protein sequence ID" value="HHF58002.1"/>
    <property type="molecule type" value="Genomic_DNA"/>
</dbReference>
<name>A0A7C5I4C4_UNCW3</name>
<reference evidence="1" key="1">
    <citation type="journal article" date="2020" name="mSystems">
        <title>Genome- and Community-Level Interaction Insights into Carbon Utilization and Element Cycling Functions of Hydrothermarchaeota in Hydrothermal Sediment.</title>
        <authorList>
            <person name="Zhou Z."/>
            <person name="Liu Y."/>
            <person name="Xu W."/>
            <person name="Pan J."/>
            <person name="Luo Z.H."/>
            <person name="Li M."/>
        </authorList>
    </citation>
    <scope>NUCLEOTIDE SEQUENCE [LARGE SCALE GENOMIC DNA]</scope>
    <source>
        <strain evidence="1">HyVt-94</strain>
    </source>
</reference>
<gene>
    <name evidence="1" type="ORF">ENL41_01095</name>
</gene>
<dbReference type="AlphaFoldDB" id="A0A7C5I4C4"/>
<accession>A0A7C5I4C4</accession>
<organism evidence="1">
    <name type="scientific">candidate division WOR-3 bacterium</name>
    <dbReference type="NCBI Taxonomy" id="2052148"/>
    <lineage>
        <taxon>Bacteria</taxon>
        <taxon>Bacteria division WOR-3</taxon>
    </lineage>
</organism>
<protein>
    <submittedName>
        <fullName evidence="1">Uncharacterized protein</fullName>
    </submittedName>
</protein>
<sequence>MFFILALLVSSLNFKLLVYIEYNPTTFPVSVHEQIDAGPPRGPTAFDVEHGKAYFYNYLNNSIIIAQGESLKLVPLNLKTSVYDILADSNNIYLLLSYKGMILKLGEDYKITDTIKFDIKGSPLSAFHFRKINKKIFLMCSLDPESVFDVSTESWVSYKNPKFLDSYYTVLGETADGGLFLARKDTIFIYENHKIEFLLSLTEIPQFVELLSPPYKVKSGHLYIFFSDEKGAGVYQIR</sequence>
<proteinExistence type="predicted"/>
<evidence type="ECO:0000313" key="1">
    <source>
        <dbReference type="EMBL" id="HHF58002.1"/>
    </source>
</evidence>